<feature type="transmembrane region" description="Helical" evidence="9">
    <location>
        <begin position="89"/>
        <end position="111"/>
    </location>
</feature>
<evidence type="ECO:0000313" key="12">
    <source>
        <dbReference type="Proteomes" id="UP000584642"/>
    </source>
</evidence>
<keyword evidence="5 9" id="KW-0812">Transmembrane</keyword>
<dbReference type="InterPro" id="IPR055348">
    <property type="entry name" value="DctQ"/>
</dbReference>
<evidence type="ECO:0000259" key="10">
    <source>
        <dbReference type="Pfam" id="PF04290"/>
    </source>
</evidence>
<keyword evidence="7 9" id="KW-0472">Membrane</keyword>
<feature type="transmembrane region" description="Helical" evidence="9">
    <location>
        <begin position="45"/>
        <end position="68"/>
    </location>
</feature>
<dbReference type="Pfam" id="PF04290">
    <property type="entry name" value="DctQ"/>
    <property type="match status" value="1"/>
</dbReference>
<evidence type="ECO:0000256" key="9">
    <source>
        <dbReference type="RuleBase" id="RU369079"/>
    </source>
</evidence>
<evidence type="ECO:0000256" key="6">
    <source>
        <dbReference type="ARBA" id="ARBA00022989"/>
    </source>
</evidence>
<dbReference type="PANTHER" id="PTHR35011:SF4">
    <property type="entry name" value="SLL1102 PROTEIN"/>
    <property type="match status" value="1"/>
</dbReference>
<feature type="transmembrane region" description="Helical" evidence="9">
    <location>
        <begin position="12"/>
        <end position="33"/>
    </location>
</feature>
<evidence type="ECO:0000256" key="2">
    <source>
        <dbReference type="ARBA" id="ARBA00022448"/>
    </source>
</evidence>
<dbReference type="InterPro" id="IPR007387">
    <property type="entry name" value="TRAP_DctQ"/>
</dbReference>
<keyword evidence="12" id="KW-1185">Reference proteome</keyword>
<keyword evidence="3" id="KW-1003">Cell membrane</keyword>
<keyword evidence="4 9" id="KW-0997">Cell inner membrane</keyword>
<evidence type="ECO:0000256" key="8">
    <source>
        <dbReference type="ARBA" id="ARBA00038436"/>
    </source>
</evidence>
<reference evidence="11 12" key="1">
    <citation type="submission" date="2020-05" db="EMBL/GenBank/DDBJ databases">
        <title>Azospirillum oleiclasticum sp. nov, a nitrogen-fixing and heavy crude oil-emulsifying bacterium isolated from the crude oil of Yumen Oilfield.</title>
        <authorList>
            <person name="Wu D."/>
            <person name="Cai M."/>
            <person name="Zhang X."/>
        </authorList>
    </citation>
    <scope>NUCLEOTIDE SEQUENCE [LARGE SCALE GENOMIC DNA]</scope>
    <source>
        <strain evidence="11 12">ROY-1-1-2</strain>
    </source>
</reference>
<dbReference type="EMBL" id="JABFDB010000046">
    <property type="protein sequence ID" value="NYZ24871.1"/>
    <property type="molecule type" value="Genomic_DNA"/>
</dbReference>
<feature type="domain" description="Tripartite ATP-independent periplasmic transporters DctQ component" evidence="10">
    <location>
        <begin position="27"/>
        <end position="156"/>
    </location>
</feature>
<evidence type="ECO:0000256" key="3">
    <source>
        <dbReference type="ARBA" id="ARBA00022475"/>
    </source>
</evidence>
<accession>A0ABX2TKV3</accession>
<comment type="similarity">
    <text evidence="8 9">Belongs to the TRAP transporter small permease family.</text>
</comment>
<protein>
    <recommendedName>
        <fullName evidence="9">TRAP transporter small permease protein</fullName>
    </recommendedName>
</protein>
<dbReference type="Proteomes" id="UP000584642">
    <property type="component" value="Unassembled WGS sequence"/>
</dbReference>
<comment type="subunit">
    <text evidence="9">The complex comprises the extracytoplasmic solute receptor protein and the two transmembrane proteins.</text>
</comment>
<sequence length="176" mass="18930">MRPGDPTPSPASARLLTLLAAAALAVMMLWTIADIALRALLNWPLPGSVAVVETTLVLAALLALADCLGRDEQIKVDVFDHKVGRRGLFALKLLGDLAMLAFILLLAYTMIQPIADAWRFWDVKPDIPVPIVFLLGAIELALLVSAHVLVRKILRACRPAPARHRIAGLTHAGGGR</sequence>
<keyword evidence="6 9" id="KW-1133">Transmembrane helix</keyword>
<comment type="subcellular location">
    <subcellularLocation>
        <location evidence="1 9">Cell inner membrane</location>
        <topology evidence="1 9">Multi-pass membrane protein</topology>
    </subcellularLocation>
</comment>
<evidence type="ECO:0000256" key="1">
    <source>
        <dbReference type="ARBA" id="ARBA00004429"/>
    </source>
</evidence>
<comment type="caution">
    <text evidence="11">The sequence shown here is derived from an EMBL/GenBank/DDBJ whole genome shotgun (WGS) entry which is preliminary data.</text>
</comment>
<dbReference type="RefSeq" id="WP_180286646.1">
    <property type="nucleotide sequence ID" value="NZ_JABFDB010000046.1"/>
</dbReference>
<name>A0ABX2TKV3_9PROT</name>
<dbReference type="PANTHER" id="PTHR35011">
    <property type="entry name" value="2,3-DIKETO-L-GULONATE TRAP TRANSPORTER SMALL PERMEASE PROTEIN YIAM"/>
    <property type="match status" value="1"/>
</dbReference>
<organism evidence="11 12">
    <name type="scientific">Azospirillum oleiclasticum</name>
    <dbReference type="NCBI Taxonomy" id="2735135"/>
    <lineage>
        <taxon>Bacteria</taxon>
        <taxon>Pseudomonadati</taxon>
        <taxon>Pseudomonadota</taxon>
        <taxon>Alphaproteobacteria</taxon>
        <taxon>Rhodospirillales</taxon>
        <taxon>Azospirillaceae</taxon>
        <taxon>Azospirillum</taxon>
    </lineage>
</organism>
<evidence type="ECO:0000256" key="4">
    <source>
        <dbReference type="ARBA" id="ARBA00022519"/>
    </source>
</evidence>
<gene>
    <name evidence="11" type="ORF">HND93_34645</name>
</gene>
<evidence type="ECO:0000256" key="7">
    <source>
        <dbReference type="ARBA" id="ARBA00023136"/>
    </source>
</evidence>
<comment type="function">
    <text evidence="9">Part of the tripartite ATP-independent periplasmic (TRAP) transport system.</text>
</comment>
<keyword evidence="2 9" id="KW-0813">Transport</keyword>
<evidence type="ECO:0000313" key="11">
    <source>
        <dbReference type="EMBL" id="NYZ24871.1"/>
    </source>
</evidence>
<evidence type="ECO:0000256" key="5">
    <source>
        <dbReference type="ARBA" id="ARBA00022692"/>
    </source>
</evidence>
<feature type="transmembrane region" description="Helical" evidence="9">
    <location>
        <begin position="131"/>
        <end position="150"/>
    </location>
</feature>
<proteinExistence type="inferred from homology"/>